<dbReference type="InterPro" id="IPR025110">
    <property type="entry name" value="AMP-bd_C"/>
</dbReference>
<accession>A0A3G8JL14</accession>
<dbReference type="GO" id="GO:0031956">
    <property type="term" value="F:medium-chain fatty acid-CoA ligase activity"/>
    <property type="evidence" value="ECO:0007669"/>
    <property type="project" value="TreeGrafter"/>
</dbReference>
<dbReference type="OrthoDB" id="3564926at2"/>
<dbReference type="EMBL" id="CP033972">
    <property type="protein sequence ID" value="AZG45568.1"/>
    <property type="molecule type" value="Genomic_DNA"/>
</dbReference>
<evidence type="ECO:0000313" key="5">
    <source>
        <dbReference type="EMBL" id="AZG45568.1"/>
    </source>
</evidence>
<evidence type="ECO:0000313" key="6">
    <source>
        <dbReference type="Proteomes" id="UP000271469"/>
    </source>
</evidence>
<feature type="domain" description="AMP-dependent synthetase/ligase" evidence="3">
    <location>
        <begin position="9"/>
        <end position="361"/>
    </location>
</feature>
<comment type="similarity">
    <text evidence="1">Belongs to the ATP-dependent AMP-binding enzyme family.</text>
</comment>
<keyword evidence="6" id="KW-1185">Reference proteome</keyword>
<dbReference type="Proteomes" id="UP000271469">
    <property type="component" value="Chromosome"/>
</dbReference>
<evidence type="ECO:0000259" key="4">
    <source>
        <dbReference type="Pfam" id="PF13193"/>
    </source>
</evidence>
<dbReference type="InterPro" id="IPR042099">
    <property type="entry name" value="ANL_N_sf"/>
</dbReference>
<evidence type="ECO:0000256" key="2">
    <source>
        <dbReference type="ARBA" id="ARBA00022598"/>
    </source>
</evidence>
<dbReference type="AlphaFoldDB" id="A0A3G8JL14"/>
<name>A0A3G8JL14_9ACTN</name>
<dbReference type="KEGG" id="gom:D7316_02164"/>
<sequence length="503" mass="53415">MSISLILDMAASGHPDRTAITVDGTSLTYAEFGELVAGAASVIARADAKNVVFLGNSGLELPVLVFAAAHAGVPFVPVNYRLARGQLEQLIARTESPLVIADPRYVAELASIRDVMTTDAFASAARAAASDPLPAANVDPDDPAIILFTSGTTSAPKGVILRHSHLLSYVMSTVEYGAAAETDGALISVPPYHVAGMGTILTNIYAGRRLIYLPNFDARAWVELVRREGATSAMVVPTMLDRIVDVLAGERADVPTLRSLSYGGARMPRPTLEAALRAFPEAGFVNAYGLTETSSTIALLGPEDHRAALDSDDPVVQARLGSIGRPVPGIEIQLRSPEGLPVASGEQGELWVRGPQVSGEYMGAGSVLDAEGWFPTKDLAYTDTEGFLYIVGRNDDTIIRGGENIAPAEIEDVLVHHPMVRSVVVVGIPDDHWGEAIAAAVVVEPGMSVDPEELRTYVRERLRGSRTPDRVIFLDDLPATATGKILRKNVVSSIVEPTAESRA</sequence>
<protein>
    <submittedName>
        <fullName evidence="5">Long-chain-fatty-acid--CoA ligase</fullName>
        <ecNumber evidence="5">6.2.1.3</ecNumber>
    </submittedName>
</protein>
<feature type="domain" description="AMP-binding enzyme C-terminal" evidence="4">
    <location>
        <begin position="409"/>
        <end position="484"/>
    </location>
</feature>
<evidence type="ECO:0000259" key="3">
    <source>
        <dbReference type="Pfam" id="PF00501"/>
    </source>
</evidence>
<reference evidence="5 6" key="1">
    <citation type="submission" date="2018-11" db="EMBL/GenBank/DDBJ databases">
        <title>Gordonia insulae sp. nov., isolated from an island soil.</title>
        <authorList>
            <person name="Kim Y.S."/>
            <person name="Kim S.B."/>
        </authorList>
    </citation>
    <scope>NUCLEOTIDE SEQUENCE [LARGE SCALE GENOMIC DNA]</scope>
    <source>
        <strain evidence="5 6">MMS17-SY073</strain>
    </source>
</reference>
<evidence type="ECO:0000256" key="1">
    <source>
        <dbReference type="ARBA" id="ARBA00006432"/>
    </source>
</evidence>
<gene>
    <name evidence="5" type="primary">lcfB_6</name>
    <name evidence="5" type="ORF">D7316_02164</name>
</gene>
<organism evidence="5 6">
    <name type="scientific">Gordonia insulae</name>
    <dbReference type="NCBI Taxonomy" id="2420509"/>
    <lineage>
        <taxon>Bacteria</taxon>
        <taxon>Bacillati</taxon>
        <taxon>Actinomycetota</taxon>
        <taxon>Actinomycetes</taxon>
        <taxon>Mycobacteriales</taxon>
        <taxon>Gordoniaceae</taxon>
        <taxon>Gordonia</taxon>
    </lineage>
</organism>
<dbReference type="Pfam" id="PF00501">
    <property type="entry name" value="AMP-binding"/>
    <property type="match status" value="1"/>
</dbReference>
<dbReference type="RefSeq" id="WP_124708220.1">
    <property type="nucleotide sequence ID" value="NZ_CP033972.1"/>
</dbReference>
<dbReference type="PANTHER" id="PTHR43201:SF5">
    <property type="entry name" value="MEDIUM-CHAIN ACYL-COA LIGASE ACSF2, MITOCHONDRIAL"/>
    <property type="match status" value="1"/>
</dbReference>
<keyword evidence="2 5" id="KW-0436">Ligase</keyword>
<proteinExistence type="inferred from homology"/>
<dbReference type="EC" id="6.2.1.3" evidence="5"/>
<dbReference type="Gene3D" id="3.40.50.12780">
    <property type="entry name" value="N-terminal domain of ligase-like"/>
    <property type="match status" value="1"/>
</dbReference>
<dbReference type="PANTHER" id="PTHR43201">
    <property type="entry name" value="ACYL-COA SYNTHETASE"/>
    <property type="match status" value="1"/>
</dbReference>
<dbReference type="InterPro" id="IPR020845">
    <property type="entry name" value="AMP-binding_CS"/>
</dbReference>
<dbReference type="Pfam" id="PF13193">
    <property type="entry name" value="AMP-binding_C"/>
    <property type="match status" value="1"/>
</dbReference>
<dbReference type="InterPro" id="IPR000873">
    <property type="entry name" value="AMP-dep_synth/lig_dom"/>
</dbReference>
<dbReference type="GO" id="GO:0004467">
    <property type="term" value="F:long-chain fatty acid-CoA ligase activity"/>
    <property type="evidence" value="ECO:0007669"/>
    <property type="project" value="UniProtKB-EC"/>
</dbReference>
<dbReference type="InterPro" id="IPR045851">
    <property type="entry name" value="AMP-bd_C_sf"/>
</dbReference>
<dbReference type="Gene3D" id="3.30.300.30">
    <property type="match status" value="1"/>
</dbReference>
<dbReference type="SUPFAM" id="SSF56801">
    <property type="entry name" value="Acetyl-CoA synthetase-like"/>
    <property type="match status" value="1"/>
</dbReference>
<dbReference type="PROSITE" id="PS00455">
    <property type="entry name" value="AMP_BINDING"/>
    <property type="match status" value="1"/>
</dbReference>